<comment type="caution">
    <text evidence="5">The sequence shown here is derived from an EMBL/GenBank/DDBJ whole genome shotgun (WGS) entry which is preliminary data.</text>
</comment>
<dbReference type="Proteomes" id="UP000003635">
    <property type="component" value="Unassembled WGS sequence"/>
</dbReference>
<dbReference type="OrthoDB" id="60111at2"/>
<dbReference type="PROSITE" id="PS00356">
    <property type="entry name" value="HTH_LACI_1"/>
    <property type="match status" value="1"/>
</dbReference>
<dbReference type="InterPro" id="IPR010982">
    <property type="entry name" value="Lambda_DNA-bd_dom_sf"/>
</dbReference>
<evidence type="ECO:0000256" key="2">
    <source>
        <dbReference type="ARBA" id="ARBA00023125"/>
    </source>
</evidence>
<dbReference type="eggNOG" id="COG1609">
    <property type="taxonomic scope" value="Bacteria"/>
</dbReference>
<dbReference type="SMART" id="SM00354">
    <property type="entry name" value="HTH_LACI"/>
    <property type="match status" value="1"/>
</dbReference>
<proteinExistence type="predicted"/>
<dbReference type="SUPFAM" id="SSF47413">
    <property type="entry name" value="lambda repressor-like DNA-binding domains"/>
    <property type="match status" value="1"/>
</dbReference>
<dbReference type="CDD" id="cd01392">
    <property type="entry name" value="HTH_LacI"/>
    <property type="match status" value="1"/>
</dbReference>
<dbReference type="PANTHER" id="PTHR30146:SF109">
    <property type="entry name" value="HTH-TYPE TRANSCRIPTIONAL REGULATOR GALS"/>
    <property type="match status" value="1"/>
</dbReference>
<dbReference type="PRINTS" id="PR00036">
    <property type="entry name" value="HTHLACI"/>
</dbReference>
<dbReference type="GO" id="GO:0000976">
    <property type="term" value="F:transcription cis-regulatory region binding"/>
    <property type="evidence" value="ECO:0007669"/>
    <property type="project" value="TreeGrafter"/>
</dbReference>
<dbReference type="RefSeq" id="WP_007257097.1">
    <property type="nucleotide sequence ID" value="NZ_CH724110.1"/>
</dbReference>
<dbReference type="PANTHER" id="PTHR30146">
    <property type="entry name" value="LACI-RELATED TRANSCRIPTIONAL REPRESSOR"/>
    <property type="match status" value="1"/>
</dbReference>
<dbReference type="CDD" id="cd06267">
    <property type="entry name" value="PBP1_LacI_sugar_binding-like"/>
    <property type="match status" value="1"/>
</dbReference>
<dbReference type="AlphaFoldDB" id="Q2CEL5"/>
<dbReference type="STRING" id="314256.OG2516_18145"/>
<dbReference type="InterPro" id="IPR046335">
    <property type="entry name" value="LacI/GalR-like_sensor"/>
</dbReference>
<protein>
    <submittedName>
        <fullName evidence="5">Transcriptional regulator (LacI family protein)</fullName>
    </submittedName>
</protein>
<dbReference type="SUPFAM" id="SSF53822">
    <property type="entry name" value="Periplasmic binding protein-like I"/>
    <property type="match status" value="1"/>
</dbReference>
<dbReference type="GO" id="GO:0003700">
    <property type="term" value="F:DNA-binding transcription factor activity"/>
    <property type="evidence" value="ECO:0007669"/>
    <property type="project" value="TreeGrafter"/>
</dbReference>
<keyword evidence="3" id="KW-0804">Transcription</keyword>
<organism evidence="5 6">
    <name type="scientific">Oceanicola granulosus (strain ATCC BAA-861 / DSM 15982 / KCTC 12143 / HTCC2516)</name>
    <dbReference type="NCBI Taxonomy" id="314256"/>
    <lineage>
        <taxon>Bacteria</taxon>
        <taxon>Pseudomonadati</taxon>
        <taxon>Pseudomonadota</taxon>
        <taxon>Alphaproteobacteria</taxon>
        <taxon>Rhodobacterales</taxon>
        <taxon>Roseobacteraceae</taxon>
        <taxon>Oceanicola</taxon>
    </lineage>
</organism>
<dbReference type="InterPro" id="IPR000843">
    <property type="entry name" value="HTH_LacI"/>
</dbReference>
<dbReference type="HOGENOM" id="CLU_037628_6_0_5"/>
<dbReference type="Pfam" id="PF13377">
    <property type="entry name" value="Peripla_BP_3"/>
    <property type="match status" value="1"/>
</dbReference>
<evidence type="ECO:0000313" key="6">
    <source>
        <dbReference type="Proteomes" id="UP000003635"/>
    </source>
</evidence>
<evidence type="ECO:0000256" key="3">
    <source>
        <dbReference type="ARBA" id="ARBA00023163"/>
    </source>
</evidence>
<dbReference type="Gene3D" id="3.40.50.2300">
    <property type="match status" value="2"/>
</dbReference>
<gene>
    <name evidence="5" type="ORF">OG2516_18145</name>
</gene>
<keyword evidence="6" id="KW-1185">Reference proteome</keyword>
<reference evidence="5 6" key="1">
    <citation type="journal article" date="2010" name="J. Bacteriol.">
        <title>Genome sequences of Oceanicola granulosus HTCC2516(T) and Oceanicola batsensis HTCC2597(TDelta).</title>
        <authorList>
            <person name="Thrash J.C."/>
            <person name="Cho J.C."/>
            <person name="Vergin K.L."/>
            <person name="Giovannoni S.J."/>
        </authorList>
    </citation>
    <scope>NUCLEOTIDE SEQUENCE [LARGE SCALE GENOMIC DNA]</scope>
    <source>
        <strain evidence="6">ATCC BAA-861 / DSM 15982 / KCTC 12143 / HTCC2516</strain>
    </source>
</reference>
<dbReference type="Pfam" id="PF00356">
    <property type="entry name" value="LacI"/>
    <property type="match status" value="1"/>
</dbReference>
<name>Q2CEL5_OCEGH</name>
<evidence type="ECO:0000313" key="5">
    <source>
        <dbReference type="EMBL" id="EAR51117.1"/>
    </source>
</evidence>
<keyword evidence="1" id="KW-0805">Transcription regulation</keyword>
<dbReference type="EMBL" id="AAOT01000017">
    <property type="protein sequence ID" value="EAR51117.1"/>
    <property type="molecule type" value="Genomic_DNA"/>
</dbReference>
<accession>Q2CEL5</accession>
<evidence type="ECO:0000259" key="4">
    <source>
        <dbReference type="PROSITE" id="PS50932"/>
    </source>
</evidence>
<dbReference type="InterPro" id="IPR028082">
    <property type="entry name" value="Peripla_BP_I"/>
</dbReference>
<sequence length="330" mass="35659">MSNAPKKVSIKDVARAAGVSIASVSRVINATPGRVSAETRERIEKAITELDYRPNRIGQALRGQMNDTFALVISSIQNNFYSAVAWEIERRLNDAGSAMLIYNSNEDPALQDRCLGDLASRQVSGVFLLCAVDTPGLQAAAGQTPLLFINRRVPSLPGVPFVGIDDKSAAAELAGAVLRETGGRIGLIHGPSRSHTSRVRRDGFLETFDAAGRRLEGDSVVEAELSMESGYACAGQLLESGRYAALICGNDQIAYGAFRRCRELGLTVPSDLAIYGFDDNPLNQWLAPWLNTVSVPHLRFAEAAVAGMMKLVEGQRPGDTILPYDLVLRR</sequence>
<keyword evidence="2" id="KW-0238">DNA-binding</keyword>
<evidence type="ECO:0000256" key="1">
    <source>
        <dbReference type="ARBA" id="ARBA00023015"/>
    </source>
</evidence>
<dbReference type="Gene3D" id="1.10.260.40">
    <property type="entry name" value="lambda repressor-like DNA-binding domains"/>
    <property type="match status" value="1"/>
</dbReference>
<feature type="domain" description="HTH lacI-type" evidence="4">
    <location>
        <begin position="8"/>
        <end position="63"/>
    </location>
</feature>
<dbReference type="PROSITE" id="PS50932">
    <property type="entry name" value="HTH_LACI_2"/>
    <property type="match status" value="1"/>
</dbReference>